<dbReference type="AlphaFoldDB" id="A0A225VAU8"/>
<evidence type="ECO:0000313" key="1">
    <source>
        <dbReference type="EMBL" id="OWZ02069.1"/>
    </source>
</evidence>
<dbReference type="OrthoDB" id="102625at2759"/>
<dbReference type="SUPFAM" id="SSF54160">
    <property type="entry name" value="Chromo domain-like"/>
    <property type="match status" value="1"/>
</dbReference>
<accession>A0A225VAU8</accession>
<sequence>MFKIRAKDGVIRHVRLSLNTTVASASLLSEYIEVIFAALSNRKECRPTLNDVHRWLGPRDDAGTDEEAADDEEAVYAQEEERKLVNWKRKNRTTYFLVDWDQTWEPRCNVNPTVVAAFEKERRLLVRKVFIDDEAVEDNSLNATEA</sequence>
<evidence type="ECO:0000313" key="2">
    <source>
        <dbReference type="Proteomes" id="UP000198211"/>
    </source>
</evidence>
<dbReference type="EMBL" id="NBNE01006419">
    <property type="protein sequence ID" value="OWZ02069.1"/>
    <property type="molecule type" value="Genomic_DNA"/>
</dbReference>
<dbReference type="Gene3D" id="2.40.50.40">
    <property type="match status" value="1"/>
</dbReference>
<reference evidence="2" key="1">
    <citation type="submission" date="2017-03" db="EMBL/GenBank/DDBJ databases">
        <title>Phytopthora megakarya and P. palmivora, two closely related causual agents of cacao black pod achieved similar genome size and gene model numbers by different mechanisms.</title>
        <authorList>
            <person name="Ali S."/>
            <person name="Shao J."/>
            <person name="Larry D.J."/>
            <person name="Kronmiller B."/>
            <person name="Shen D."/>
            <person name="Strem M.D."/>
            <person name="Melnick R.L."/>
            <person name="Guiltinan M.J."/>
            <person name="Tyler B.M."/>
            <person name="Meinhardt L.W."/>
            <person name="Bailey B.A."/>
        </authorList>
    </citation>
    <scope>NUCLEOTIDE SEQUENCE [LARGE SCALE GENOMIC DNA]</scope>
    <source>
        <strain evidence="2">zdho120</strain>
    </source>
</reference>
<dbReference type="Proteomes" id="UP000198211">
    <property type="component" value="Unassembled WGS sequence"/>
</dbReference>
<proteinExistence type="predicted"/>
<organism evidence="1 2">
    <name type="scientific">Phytophthora megakarya</name>
    <dbReference type="NCBI Taxonomy" id="4795"/>
    <lineage>
        <taxon>Eukaryota</taxon>
        <taxon>Sar</taxon>
        <taxon>Stramenopiles</taxon>
        <taxon>Oomycota</taxon>
        <taxon>Peronosporomycetes</taxon>
        <taxon>Peronosporales</taxon>
        <taxon>Peronosporaceae</taxon>
        <taxon>Phytophthora</taxon>
    </lineage>
</organism>
<comment type="caution">
    <text evidence="1">The sequence shown here is derived from an EMBL/GenBank/DDBJ whole genome shotgun (WGS) entry which is preliminary data.</text>
</comment>
<name>A0A225VAU8_9STRA</name>
<keyword evidence="2" id="KW-1185">Reference proteome</keyword>
<dbReference type="InterPro" id="IPR016197">
    <property type="entry name" value="Chromo-like_dom_sf"/>
</dbReference>
<evidence type="ECO:0008006" key="3">
    <source>
        <dbReference type="Google" id="ProtNLM"/>
    </source>
</evidence>
<gene>
    <name evidence="1" type="ORF">PHMEG_00026431</name>
</gene>
<protein>
    <recommendedName>
        <fullName evidence="3">Chromo domain-containing protein</fullName>
    </recommendedName>
</protein>